<dbReference type="RefSeq" id="XP_018184910.1">
    <property type="nucleotide sequence ID" value="XM_018331338.1"/>
</dbReference>
<dbReference type="AlphaFoldDB" id="A0A164ZPV1"/>
<dbReference type="InterPro" id="IPR055100">
    <property type="entry name" value="GNAT_LYC1-like"/>
</dbReference>
<name>A0A164ZPV1_XYLHT</name>
<dbReference type="Gene3D" id="3.40.630.30">
    <property type="match status" value="1"/>
</dbReference>
<organism evidence="3 4">
    <name type="scientific">Xylona heveae (strain CBS 132557 / TC161)</name>
    <dbReference type="NCBI Taxonomy" id="1328760"/>
    <lineage>
        <taxon>Eukaryota</taxon>
        <taxon>Fungi</taxon>
        <taxon>Dikarya</taxon>
        <taxon>Ascomycota</taxon>
        <taxon>Pezizomycotina</taxon>
        <taxon>Xylonomycetes</taxon>
        <taxon>Xylonales</taxon>
        <taxon>Xylonaceae</taxon>
        <taxon>Xylona</taxon>
    </lineage>
</organism>
<keyword evidence="4" id="KW-1185">Reference proteome</keyword>
<feature type="compositionally biased region" description="Low complexity" evidence="1">
    <location>
        <begin position="97"/>
        <end position="171"/>
    </location>
</feature>
<gene>
    <name evidence="3" type="ORF">L228DRAFT_241596</name>
</gene>
<reference evidence="3 4" key="1">
    <citation type="journal article" date="2016" name="Fungal Biol.">
        <title>The genome of Xylona heveae provides a window into fungal endophytism.</title>
        <authorList>
            <person name="Gazis R."/>
            <person name="Kuo A."/>
            <person name="Riley R."/>
            <person name="LaButti K."/>
            <person name="Lipzen A."/>
            <person name="Lin J."/>
            <person name="Amirebrahimi M."/>
            <person name="Hesse C.N."/>
            <person name="Spatafora J.W."/>
            <person name="Henrissat B."/>
            <person name="Hainaut M."/>
            <person name="Grigoriev I.V."/>
            <person name="Hibbett D.S."/>
        </authorList>
    </citation>
    <scope>NUCLEOTIDE SEQUENCE [LARGE SCALE GENOMIC DNA]</scope>
    <source>
        <strain evidence="3 4">TC161</strain>
    </source>
</reference>
<evidence type="ECO:0000313" key="4">
    <source>
        <dbReference type="Proteomes" id="UP000076632"/>
    </source>
</evidence>
<dbReference type="OrthoDB" id="2020070at2759"/>
<dbReference type="Proteomes" id="UP000076632">
    <property type="component" value="Unassembled WGS sequence"/>
</dbReference>
<dbReference type="GeneID" id="28896475"/>
<dbReference type="EMBL" id="KV407466">
    <property type="protein sequence ID" value="KZF19355.1"/>
    <property type="molecule type" value="Genomic_DNA"/>
</dbReference>
<dbReference type="SUPFAM" id="SSF55729">
    <property type="entry name" value="Acyl-CoA N-acyltransferases (Nat)"/>
    <property type="match status" value="1"/>
</dbReference>
<dbReference type="PANTHER" id="PTHR34815:SF4">
    <property type="entry name" value="N-ACETYLTRANSFERASE DOMAIN-CONTAINING PROTEIN"/>
    <property type="match status" value="1"/>
</dbReference>
<accession>A0A164ZPV1</accession>
<dbReference type="InterPro" id="IPR016181">
    <property type="entry name" value="Acyl_CoA_acyltransferase"/>
</dbReference>
<protein>
    <recommendedName>
        <fullName evidence="2">LYC1 C-terminal domain-containing protein</fullName>
    </recommendedName>
</protein>
<dbReference type="OMA" id="NEKYCWC"/>
<dbReference type="PANTHER" id="PTHR34815">
    <property type="entry name" value="LYSINE ACETYLTRANSFERASE"/>
    <property type="match status" value="1"/>
</dbReference>
<feature type="region of interest" description="Disordered" evidence="1">
    <location>
        <begin position="83"/>
        <end position="187"/>
    </location>
</feature>
<dbReference type="InParanoid" id="A0A164ZPV1"/>
<proteinExistence type="predicted"/>
<sequence>MSNTTTQQGLNLPKRDSPSLKLVHPTEGEKLLTWRANGAYWRGALSMDAYCRREEHLATQPLTRHGAMTYWVLVDGEEEPQTATIEDEKTGEAVPATNTTSSNTKEPTTSTSTTPIAIPNGNIAPNTTSTTTTTSNGNITPDENGHTNTTPNNGTNIGTINTNTQTNTKANTKAEAKTSDTTGTSTQTKARTVLSSCETLRKRALVAHDNKVEDVVAQGVGSVFCQPHLRGHGYSSRMMDELARKLTTHHGESGKCAFTVLFSDIGKKFYAKHGWHPFDSTHIALPPAAAGAGAGAANGGAANGHAKVRGLARPLYANDLAELCEADERLIRRYLTAKASVPGKVHVALVPDVDTMQWHHSREEFIAEELFKRDPAIKGAIVGDEPGKRVWCIWTRTWASKDDVEDGGNVMQILRIVAEEHVLASCNDLAVSHHHGVVDGVDGRQSTADSSHLEEAIVALLLMAQDEANKWNMKEVNIWNPTDLVVRATRRILPSAEVIDRESESITSLMWYGNGLDGVKEYPKNLVWVGNEKYGWC</sequence>
<dbReference type="STRING" id="1328760.A0A164ZPV1"/>
<evidence type="ECO:0000256" key="1">
    <source>
        <dbReference type="SAM" id="MobiDB-lite"/>
    </source>
</evidence>
<evidence type="ECO:0000259" key="2">
    <source>
        <dbReference type="Pfam" id="PF22998"/>
    </source>
</evidence>
<evidence type="ECO:0000313" key="3">
    <source>
        <dbReference type="EMBL" id="KZF19355.1"/>
    </source>
</evidence>
<dbReference type="InterPro" id="IPR053013">
    <property type="entry name" value="LAT"/>
</dbReference>
<dbReference type="Pfam" id="PF22998">
    <property type="entry name" value="GNAT_LYC1-like"/>
    <property type="match status" value="1"/>
</dbReference>
<feature type="domain" description="LYC1 C-terminal" evidence="2">
    <location>
        <begin position="311"/>
        <end position="537"/>
    </location>
</feature>